<gene>
    <name evidence="1" type="ORF">F442_16597</name>
</gene>
<proteinExistence type="predicted"/>
<accession>W2YJD4</accession>
<sequence length="106" mass="11982">MGFPNGGLTREIDAFFNFIRAEGVPLDYLQLFKKVQKFSMMTVAELKRKAPQFPDGSYIVHAAQHYVEHCFALVVNHDPAKQEFPVITFDDYNESAAPPCSLEPVC</sequence>
<dbReference type="Proteomes" id="UP000018948">
    <property type="component" value="Unassembled WGS sequence"/>
</dbReference>
<dbReference type="AlphaFoldDB" id="W2YJD4"/>
<organism evidence="1 2">
    <name type="scientific">Phytophthora nicotianae P10297</name>
    <dbReference type="NCBI Taxonomy" id="1317064"/>
    <lineage>
        <taxon>Eukaryota</taxon>
        <taxon>Sar</taxon>
        <taxon>Stramenopiles</taxon>
        <taxon>Oomycota</taxon>
        <taxon>Peronosporomycetes</taxon>
        <taxon>Peronosporales</taxon>
        <taxon>Peronosporaceae</taxon>
        <taxon>Phytophthora</taxon>
    </lineage>
</organism>
<reference evidence="1 2" key="1">
    <citation type="submission" date="2013-11" db="EMBL/GenBank/DDBJ databases">
        <title>The Genome Sequence of Phytophthora parasitica P10297.</title>
        <authorList>
            <consortium name="The Broad Institute Genomics Platform"/>
            <person name="Russ C."/>
            <person name="Tyler B."/>
            <person name="Panabieres F."/>
            <person name="Shan W."/>
            <person name="Tripathy S."/>
            <person name="Grunwald N."/>
            <person name="Machado M."/>
            <person name="Johnson C.S."/>
            <person name="Walker B."/>
            <person name="Young S.K."/>
            <person name="Zeng Q."/>
            <person name="Gargeya S."/>
            <person name="Fitzgerald M."/>
            <person name="Haas B."/>
            <person name="Abouelleil A."/>
            <person name="Allen A.W."/>
            <person name="Alvarado L."/>
            <person name="Arachchi H.M."/>
            <person name="Berlin A.M."/>
            <person name="Chapman S.B."/>
            <person name="Gainer-Dewar J."/>
            <person name="Goldberg J."/>
            <person name="Griggs A."/>
            <person name="Gujja S."/>
            <person name="Hansen M."/>
            <person name="Howarth C."/>
            <person name="Imamovic A."/>
            <person name="Ireland A."/>
            <person name="Larimer J."/>
            <person name="McCowan C."/>
            <person name="Murphy C."/>
            <person name="Pearson M."/>
            <person name="Poon T.W."/>
            <person name="Priest M."/>
            <person name="Roberts A."/>
            <person name="Saif S."/>
            <person name="Shea T."/>
            <person name="Sisk P."/>
            <person name="Sykes S."/>
            <person name="Wortman J."/>
            <person name="Nusbaum C."/>
            <person name="Birren B."/>
        </authorList>
    </citation>
    <scope>NUCLEOTIDE SEQUENCE [LARGE SCALE GENOMIC DNA]</scope>
    <source>
        <strain evidence="1 2">P10297</strain>
    </source>
</reference>
<evidence type="ECO:0000313" key="2">
    <source>
        <dbReference type="Proteomes" id="UP000018948"/>
    </source>
</evidence>
<protein>
    <submittedName>
        <fullName evidence="1">Uncharacterized protein</fullName>
    </submittedName>
</protein>
<name>W2YJD4_PHYNI</name>
<comment type="caution">
    <text evidence="1">The sequence shown here is derived from an EMBL/GenBank/DDBJ whole genome shotgun (WGS) entry which is preliminary data.</text>
</comment>
<evidence type="ECO:0000313" key="1">
    <source>
        <dbReference type="EMBL" id="ETP35165.1"/>
    </source>
</evidence>
<dbReference type="EMBL" id="ANIY01003515">
    <property type="protein sequence ID" value="ETP35165.1"/>
    <property type="molecule type" value="Genomic_DNA"/>
</dbReference>